<keyword evidence="1" id="KW-0812">Transmembrane</keyword>
<feature type="transmembrane region" description="Helical" evidence="1">
    <location>
        <begin position="155"/>
        <end position="179"/>
    </location>
</feature>
<dbReference type="InterPro" id="IPR018750">
    <property type="entry name" value="DUF2306_membrane"/>
</dbReference>
<feature type="transmembrane region" description="Helical" evidence="1">
    <location>
        <begin position="191"/>
        <end position="212"/>
    </location>
</feature>
<feature type="transmembrane region" description="Helical" evidence="1">
    <location>
        <begin position="14"/>
        <end position="33"/>
    </location>
</feature>
<protein>
    <submittedName>
        <fullName evidence="2">Membrane protein</fullName>
    </submittedName>
</protein>
<dbReference type="EMBL" id="JACJID010000003">
    <property type="protein sequence ID" value="MBA8927394.1"/>
    <property type="molecule type" value="Genomic_DNA"/>
</dbReference>
<organism evidence="2 3">
    <name type="scientific">Kutzneria viridogrisea</name>
    <dbReference type="NCBI Taxonomy" id="47990"/>
    <lineage>
        <taxon>Bacteria</taxon>
        <taxon>Bacillati</taxon>
        <taxon>Actinomycetota</taxon>
        <taxon>Actinomycetes</taxon>
        <taxon>Pseudonocardiales</taxon>
        <taxon>Pseudonocardiaceae</taxon>
        <taxon>Kutzneria</taxon>
    </lineage>
</organism>
<evidence type="ECO:0000256" key="1">
    <source>
        <dbReference type="SAM" id="Phobius"/>
    </source>
</evidence>
<feature type="transmembrane region" description="Helical" evidence="1">
    <location>
        <begin position="116"/>
        <end position="134"/>
    </location>
</feature>
<feature type="transmembrane region" description="Helical" evidence="1">
    <location>
        <begin position="93"/>
        <end position="110"/>
    </location>
</feature>
<comment type="caution">
    <text evidence="2">The sequence shown here is derived from an EMBL/GenBank/DDBJ whole genome shotgun (WGS) entry which is preliminary data.</text>
</comment>
<proteinExistence type="predicted"/>
<keyword evidence="1" id="KW-1133">Transmembrane helix</keyword>
<accession>A0ABR6BKH2</accession>
<reference evidence="2 3" key="1">
    <citation type="submission" date="2020-08" db="EMBL/GenBank/DDBJ databases">
        <title>Genomic Encyclopedia of Archaeal and Bacterial Type Strains, Phase II (KMG-II): from individual species to whole genera.</title>
        <authorList>
            <person name="Goeker M."/>
        </authorList>
    </citation>
    <scope>NUCLEOTIDE SEQUENCE [LARGE SCALE GENOMIC DNA]</scope>
    <source>
        <strain evidence="2 3">DSM 43850</strain>
    </source>
</reference>
<sequence length="237" mass="26606">MSTVVMSRATRRRWWWFLWGLLAVLAIGIAAYFVTPYLTGSSTVPIDRSIPGYYVSLVIHAAPAGLALIIGPWQFVPRLRARFPRLHRVLGRVYLVSVVAAALAASYSAAVTPSGFPLQVAFYMLVVAWLYSAAQAYRTIRRREVQLHRIWMIRNYTLTFAAVTLRIYLLLGVQLMNVIPSLEYRDVYTSSAWASLLGNVLVAEYFIIQRMLAPLARGKRRSDATVTESPQPVGQGN</sequence>
<keyword evidence="1" id="KW-0472">Membrane</keyword>
<evidence type="ECO:0000313" key="2">
    <source>
        <dbReference type="EMBL" id="MBA8927394.1"/>
    </source>
</evidence>
<dbReference type="Pfam" id="PF10067">
    <property type="entry name" value="DUF2306"/>
    <property type="match status" value="1"/>
</dbReference>
<keyword evidence="3" id="KW-1185">Reference proteome</keyword>
<feature type="transmembrane region" description="Helical" evidence="1">
    <location>
        <begin position="53"/>
        <end position="73"/>
    </location>
</feature>
<name>A0ABR6BKH2_9PSEU</name>
<evidence type="ECO:0000313" key="3">
    <source>
        <dbReference type="Proteomes" id="UP000517916"/>
    </source>
</evidence>
<dbReference type="RefSeq" id="WP_182838321.1">
    <property type="nucleotide sequence ID" value="NZ_BAAABQ010000057.1"/>
</dbReference>
<dbReference type="Proteomes" id="UP000517916">
    <property type="component" value="Unassembled WGS sequence"/>
</dbReference>
<gene>
    <name evidence="2" type="ORF">BC739_004600</name>
</gene>